<gene>
    <name evidence="2" type="ORF">COCCADRAFT_46388</name>
</gene>
<dbReference type="HOGENOM" id="CLU_176676_0_0_1"/>
<dbReference type="OrthoDB" id="3687129at2759"/>
<dbReference type="AlphaFoldDB" id="W6YM98"/>
<dbReference type="EMBL" id="KI964541">
    <property type="protein sequence ID" value="EUC38638.1"/>
    <property type="molecule type" value="Genomic_DNA"/>
</dbReference>
<feature type="non-terminal residue" evidence="2">
    <location>
        <position position="1"/>
    </location>
</feature>
<evidence type="ECO:0000256" key="1">
    <source>
        <dbReference type="SAM" id="Phobius"/>
    </source>
</evidence>
<keyword evidence="3" id="KW-1185">Reference proteome</keyword>
<dbReference type="Proteomes" id="UP000053841">
    <property type="component" value="Unassembled WGS sequence"/>
</dbReference>
<evidence type="ECO:0000313" key="2">
    <source>
        <dbReference type="EMBL" id="EUC38638.1"/>
    </source>
</evidence>
<proteinExistence type="predicted"/>
<protein>
    <submittedName>
        <fullName evidence="2">Uncharacterized protein</fullName>
    </submittedName>
</protein>
<keyword evidence="1" id="KW-0812">Transmembrane</keyword>
<evidence type="ECO:0000313" key="3">
    <source>
        <dbReference type="Proteomes" id="UP000053841"/>
    </source>
</evidence>
<organism evidence="2 3">
    <name type="scientific">Cochliobolus carbonum (strain 26-R-13)</name>
    <name type="common">Maize leaf spot fungus</name>
    <name type="synonym">Bipolaris zeicola</name>
    <dbReference type="NCBI Taxonomy" id="930089"/>
    <lineage>
        <taxon>Eukaryota</taxon>
        <taxon>Fungi</taxon>
        <taxon>Dikarya</taxon>
        <taxon>Ascomycota</taxon>
        <taxon>Pezizomycotina</taxon>
        <taxon>Dothideomycetes</taxon>
        <taxon>Pleosporomycetidae</taxon>
        <taxon>Pleosporales</taxon>
        <taxon>Pleosporineae</taxon>
        <taxon>Pleosporaceae</taxon>
        <taxon>Bipolaris</taxon>
    </lineage>
</organism>
<feature type="non-terminal residue" evidence="2">
    <location>
        <position position="82"/>
    </location>
</feature>
<dbReference type="RefSeq" id="XP_007707085.1">
    <property type="nucleotide sequence ID" value="XM_007708895.2"/>
</dbReference>
<dbReference type="GeneID" id="19149857"/>
<keyword evidence="1" id="KW-0472">Membrane</keyword>
<dbReference type="KEGG" id="bze:COCCADRAFT_46388"/>
<feature type="transmembrane region" description="Helical" evidence="1">
    <location>
        <begin position="20"/>
        <end position="44"/>
    </location>
</feature>
<name>W6YM98_COCC2</name>
<accession>W6YM98</accession>
<reference evidence="2 3" key="1">
    <citation type="journal article" date="2013" name="PLoS Genet.">
        <title>Comparative genome structure, secondary metabolite, and effector coding capacity across Cochliobolus pathogens.</title>
        <authorList>
            <person name="Condon B.J."/>
            <person name="Leng Y."/>
            <person name="Wu D."/>
            <person name="Bushley K.E."/>
            <person name="Ohm R.A."/>
            <person name="Otillar R."/>
            <person name="Martin J."/>
            <person name="Schackwitz W."/>
            <person name="Grimwood J."/>
            <person name="MohdZainudin N."/>
            <person name="Xue C."/>
            <person name="Wang R."/>
            <person name="Manning V.A."/>
            <person name="Dhillon B."/>
            <person name="Tu Z.J."/>
            <person name="Steffenson B.J."/>
            <person name="Salamov A."/>
            <person name="Sun H."/>
            <person name="Lowry S."/>
            <person name="LaButti K."/>
            <person name="Han J."/>
            <person name="Copeland A."/>
            <person name="Lindquist E."/>
            <person name="Barry K."/>
            <person name="Schmutz J."/>
            <person name="Baker S.E."/>
            <person name="Ciuffetti L.M."/>
            <person name="Grigoriev I.V."/>
            <person name="Zhong S."/>
            <person name="Turgeon B.G."/>
        </authorList>
    </citation>
    <scope>NUCLEOTIDE SEQUENCE [LARGE SCALE GENOMIC DNA]</scope>
    <source>
        <strain evidence="2 3">26-R-13</strain>
    </source>
</reference>
<feature type="transmembrane region" description="Helical" evidence="1">
    <location>
        <begin position="56"/>
        <end position="75"/>
    </location>
</feature>
<sequence>YKLQATWQQWATNPYNLHPSWHLFILFMLLAWIIESSVCGFYEVGADGGKLRIAKFCRGALGSVPPIIQLILFLYPPLFVQF</sequence>
<keyword evidence="1" id="KW-1133">Transmembrane helix</keyword>